<evidence type="ECO:0000256" key="3">
    <source>
        <dbReference type="ARBA" id="ARBA00023004"/>
    </source>
</evidence>
<dbReference type="CDD" id="cd24034">
    <property type="entry name" value="ASKHA_NBD_O66634-like_rpt1"/>
    <property type="match status" value="1"/>
</dbReference>
<dbReference type="InterPro" id="IPR002731">
    <property type="entry name" value="ATPase_BadF"/>
</dbReference>
<dbReference type="SUPFAM" id="SSF53067">
    <property type="entry name" value="Actin-like ATPase domain"/>
    <property type="match status" value="2"/>
</dbReference>
<evidence type="ECO:0000313" key="8">
    <source>
        <dbReference type="EMBL" id="GAA4077686.1"/>
    </source>
</evidence>
<evidence type="ECO:0000259" key="6">
    <source>
        <dbReference type="Pfam" id="PF01869"/>
    </source>
</evidence>
<dbReference type="Proteomes" id="UP001501734">
    <property type="component" value="Unassembled WGS sequence"/>
</dbReference>
<feature type="domain" description="DUF2229" evidence="7">
    <location>
        <begin position="672"/>
        <end position="890"/>
    </location>
</feature>
<dbReference type="Pfam" id="PF01869">
    <property type="entry name" value="BcrAD_BadFG"/>
    <property type="match status" value="2"/>
</dbReference>
<evidence type="ECO:0000256" key="4">
    <source>
        <dbReference type="ARBA" id="ARBA00023014"/>
    </source>
</evidence>
<keyword evidence="3" id="KW-0408">Iron</keyword>
<dbReference type="RefSeq" id="WP_344913308.1">
    <property type="nucleotide sequence ID" value="NZ_BAABDL010000124.1"/>
</dbReference>
<dbReference type="InterPro" id="IPR018709">
    <property type="entry name" value="CoA_activase_DUF2229"/>
</dbReference>
<keyword evidence="5" id="KW-0175">Coiled coil</keyword>
<organism evidence="8 9">
    <name type="scientific">Amphibacillus indicireducens</name>
    <dbReference type="NCBI Taxonomy" id="1076330"/>
    <lineage>
        <taxon>Bacteria</taxon>
        <taxon>Bacillati</taxon>
        <taxon>Bacillota</taxon>
        <taxon>Bacilli</taxon>
        <taxon>Bacillales</taxon>
        <taxon>Bacillaceae</taxon>
        <taxon>Amphibacillus</taxon>
    </lineage>
</organism>
<dbReference type="Pfam" id="PF09989">
    <property type="entry name" value="DUF2229"/>
    <property type="match status" value="1"/>
</dbReference>
<comment type="caution">
    <text evidence="8">The sequence shown here is derived from an EMBL/GenBank/DDBJ whole genome shotgun (WGS) entry which is preliminary data.</text>
</comment>
<dbReference type="InterPro" id="IPR008275">
    <property type="entry name" value="CoA_E_activase_dom"/>
</dbReference>
<evidence type="ECO:0000259" key="7">
    <source>
        <dbReference type="Pfam" id="PF09989"/>
    </source>
</evidence>
<keyword evidence="9" id="KW-1185">Reference proteome</keyword>
<evidence type="ECO:0000256" key="2">
    <source>
        <dbReference type="ARBA" id="ARBA00022723"/>
    </source>
</evidence>
<dbReference type="InterPro" id="IPR043129">
    <property type="entry name" value="ATPase_NBD"/>
</dbReference>
<dbReference type="EMBL" id="BAABDL010000124">
    <property type="protein sequence ID" value="GAA4077686.1"/>
    <property type="molecule type" value="Genomic_DNA"/>
</dbReference>
<sequence length="1421" mass="158886">MGKMVYAGFDVGSTTIKLVVIDRHEQILFKKYARHYSDIKQAIKELLHEATEVFHNQPIQLKITGSGGMALAEVLEISFIQEVIACTKTVERWIPETDVAIELGGEDAKITFFEGTLDQRMNGSCAGGTGAFIDQMATLLDTDPSGLNELAKTYQKIYPIASRCGVFAKSDVQPLINDGVRKEDIAASIFQAVVNQTITGLASGRKIKGNVALLGGPLNFSSELRQRFIETLKLTKDQVIFPDNSQYFVAIGAALDAKNEKQTSFHQLKKKLFSEQLQVLQPIHALEPLFENEEELATFRARHKKATVNQAILSNYQGSIFLGIDAGSTTTKAVAINPSGDVLWTFYDSNDGDPLKKTMDILLKLYQDMPEDVYISRAVSTGYGESLIKHALKIDQGEVETVCHYKAANHFQPGVDFILDIGGQDMKAMTIEDGVLTSIQLNEACSSGCGSFIETFAKSLNTTVEEFAEVALKAKAPVDLGSRCTVFMNSKVRQTQKEGASIADISAGLSISVIKNALYKVIKVKEPSQLGKRIVCQGGTFNNESVLRAFEKISKREVIRPNLAGLMGAFGAALIAYEQSEPEGVSTLLTAEEIENFSLTKKYARCMLCENRCALTISIFSDGRRFITGNRCEKGAKAQYPNVSSKVNLYNYKYKRLFDYQPIDKEEARGVVGLPRGLNMYEHYPLWFTFFTHLGFHVQVSRKSSKKIYESGIDSMPDDTVCFPAKMMHGHINQLIDQDPDFIFYPSINYEKQEDDSVVNNYNCPVVISYPSVIKNNIDSIIDQTVNYYTPHLNLMKPKHVHYVLHQILKDYRITLQEVKDAYQAGEQEIERYRQDIQKQGENLLKELAQTGEKAIVLAGRSYHIDPKINHGIANVLTQEGFHVLTEDSVSHLESVDHLRVINQWTYHSRLYAAARAVTKFDQLELVQLNSFGCGIDAITAEQVEEILRSEGKIYTQLKIDEVTNLGAARIRIRSLKAAIQKREGHAFKKIKQPVEKINFTKDKKATHTILLPLLSPIHQEGLIDEALRASGYNVVQLTDETGKQGIDQGLTYVNNDACFPAIITIGQLIDALKSGQYDLDHTSVLLTQTGGGCRASNYIPLLRKALKDAGFANIPVVPLTAGNKGTEKSGLNITLSLVKRLCLAMLYGDLFQKLVYQTRPYEKESGSVNQLHQKWIKRVQSNLKEAKLKRFNQHVKQIIKDFDQIQIYDQEKPKVGIVGEILVKYSPTANNDIVSLLEKEGAEVVSPELSGFINYTLYNMQWRADHLGFNKGKKWLSKLVIEILEQIEKPMNQALHNSIRFEPFESIYKVAEGAKTILSIGNHTGEGWYLTGEIVQFLKGDVNNVIIMQPFGCLPNHVVGRGMMKEIKRQHPKANLTAIDYDPGASLVNQLNRIRLMLSQTNTKPTKETVKQQTATIDSF</sequence>
<feature type="domain" description="ATPase BadF/BadG/BcrA/BcrD type" evidence="6">
    <location>
        <begin position="8"/>
        <end position="255"/>
    </location>
</feature>
<protein>
    <submittedName>
        <fullName evidence="8">2-hydroxyacyl-CoA dehydratase</fullName>
    </submittedName>
</protein>
<evidence type="ECO:0000313" key="9">
    <source>
        <dbReference type="Proteomes" id="UP001501734"/>
    </source>
</evidence>
<proteinExistence type="predicted"/>
<accession>A0ABP7VZW2</accession>
<reference evidence="9" key="1">
    <citation type="journal article" date="2019" name="Int. J. Syst. Evol. Microbiol.">
        <title>The Global Catalogue of Microorganisms (GCM) 10K type strain sequencing project: providing services to taxonomists for standard genome sequencing and annotation.</title>
        <authorList>
            <consortium name="The Broad Institute Genomics Platform"/>
            <consortium name="The Broad Institute Genome Sequencing Center for Infectious Disease"/>
            <person name="Wu L."/>
            <person name="Ma J."/>
        </authorList>
    </citation>
    <scope>NUCLEOTIDE SEQUENCE [LARGE SCALE GENOMIC DNA]</scope>
    <source>
        <strain evidence="9">JCM 17250</strain>
    </source>
</reference>
<gene>
    <name evidence="8" type="ORF">GCM10022410_22940</name>
</gene>
<feature type="coiled-coil region" evidence="5">
    <location>
        <begin position="809"/>
        <end position="843"/>
    </location>
</feature>
<dbReference type="CDD" id="cd24035">
    <property type="entry name" value="ASKHA_NBD_O66634-like_rpt2"/>
    <property type="match status" value="1"/>
</dbReference>
<evidence type="ECO:0000256" key="5">
    <source>
        <dbReference type="SAM" id="Coils"/>
    </source>
</evidence>
<name>A0ABP7VZW2_9BACI</name>
<keyword evidence="2" id="KW-0479">Metal-binding</keyword>
<dbReference type="Gene3D" id="3.30.420.40">
    <property type="match status" value="4"/>
</dbReference>
<feature type="domain" description="ATPase BadF/BadG/BcrA/BcrD type" evidence="6">
    <location>
        <begin position="322"/>
        <end position="576"/>
    </location>
</feature>
<keyword evidence="4" id="KW-0411">Iron-sulfur</keyword>
<dbReference type="PANTHER" id="PTHR32329:SF4">
    <property type="entry name" value="ACTIVATOR OF 2-HYDROXYACYL-COA DEHYDRATASE"/>
    <property type="match status" value="1"/>
</dbReference>
<dbReference type="NCBIfam" id="TIGR00241">
    <property type="entry name" value="CoA_E_activ"/>
    <property type="match status" value="1"/>
</dbReference>
<comment type="cofactor">
    <cofactor evidence="1">
        <name>[4Fe-4S] cluster</name>
        <dbReference type="ChEBI" id="CHEBI:49883"/>
    </cofactor>
</comment>
<evidence type="ECO:0000256" key="1">
    <source>
        <dbReference type="ARBA" id="ARBA00001966"/>
    </source>
</evidence>
<dbReference type="PANTHER" id="PTHR32329">
    <property type="entry name" value="BIFUNCTIONAL PROTEIN [INCLUDES 2-HYDROXYACYL-COA DEHYDRATASE (N-TER) AND ITS ACTIVATOR DOMAIN (C_TERM)-RELATED"/>
    <property type="match status" value="1"/>
</dbReference>
<dbReference type="InterPro" id="IPR051805">
    <property type="entry name" value="Dehydratase_Activator_Redct"/>
</dbReference>